<organism evidence="1 2">
    <name type="scientific">Gossypium darwinii</name>
    <name type="common">Darwin's cotton</name>
    <name type="synonym">Gossypium barbadense var. darwinii</name>
    <dbReference type="NCBI Taxonomy" id="34276"/>
    <lineage>
        <taxon>Eukaryota</taxon>
        <taxon>Viridiplantae</taxon>
        <taxon>Streptophyta</taxon>
        <taxon>Embryophyta</taxon>
        <taxon>Tracheophyta</taxon>
        <taxon>Spermatophyta</taxon>
        <taxon>Magnoliopsida</taxon>
        <taxon>eudicotyledons</taxon>
        <taxon>Gunneridae</taxon>
        <taxon>Pentapetalae</taxon>
        <taxon>rosids</taxon>
        <taxon>malvids</taxon>
        <taxon>Malvales</taxon>
        <taxon>Malvaceae</taxon>
        <taxon>Malvoideae</taxon>
        <taxon>Gossypium</taxon>
    </lineage>
</organism>
<dbReference type="AlphaFoldDB" id="A0A5D2HJW7"/>
<dbReference type="Proteomes" id="UP000323506">
    <property type="component" value="Chromosome A01"/>
</dbReference>
<name>A0A5D2HJW7_GOSDA</name>
<keyword evidence="2" id="KW-1185">Reference proteome</keyword>
<evidence type="ECO:0000313" key="1">
    <source>
        <dbReference type="EMBL" id="TYH30190.1"/>
    </source>
</evidence>
<gene>
    <name evidence="1" type="ORF">ES288_A01G074400v1</name>
</gene>
<reference evidence="1 2" key="1">
    <citation type="submission" date="2019-06" db="EMBL/GenBank/DDBJ databases">
        <title>WGS assembly of Gossypium darwinii.</title>
        <authorList>
            <person name="Chen Z.J."/>
            <person name="Sreedasyam A."/>
            <person name="Ando A."/>
            <person name="Song Q."/>
            <person name="De L."/>
            <person name="Hulse-Kemp A."/>
            <person name="Ding M."/>
            <person name="Ye W."/>
            <person name="Kirkbride R."/>
            <person name="Jenkins J."/>
            <person name="Plott C."/>
            <person name="Lovell J."/>
            <person name="Lin Y.-M."/>
            <person name="Vaughn R."/>
            <person name="Liu B."/>
            <person name="Li W."/>
            <person name="Simpson S."/>
            <person name="Scheffler B."/>
            <person name="Saski C."/>
            <person name="Grover C."/>
            <person name="Hu G."/>
            <person name="Conover J."/>
            <person name="Carlson J."/>
            <person name="Shu S."/>
            <person name="Boston L."/>
            <person name="Williams M."/>
            <person name="Peterson D."/>
            <person name="Mcgee K."/>
            <person name="Jones D."/>
            <person name="Wendel J."/>
            <person name="Stelly D."/>
            <person name="Grimwood J."/>
            <person name="Schmutz J."/>
        </authorList>
    </citation>
    <scope>NUCLEOTIDE SEQUENCE [LARGE SCALE GENOMIC DNA]</scope>
    <source>
        <strain evidence="1">1808015.09</strain>
    </source>
</reference>
<proteinExistence type="predicted"/>
<dbReference type="EMBL" id="CM017688">
    <property type="protein sequence ID" value="TYH30190.1"/>
    <property type="molecule type" value="Genomic_DNA"/>
</dbReference>
<evidence type="ECO:0000313" key="2">
    <source>
        <dbReference type="Proteomes" id="UP000323506"/>
    </source>
</evidence>
<accession>A0A5D2HJW7</accession>
<protein>
    <submittedName>
        <fullName evidence="1">Uncharacterized protein</fullName>
    </submittedName>
</protein>
<sequence>MVTPNTSFHHLHKLKSDHQLLLVSVNPTRRREGERPFQFVANNDNIIENLGNFTNLVKDWNKVVFGNFFYQKREAIRELDRVQQALEQRNSIHLSLKEANIQVEIENIFEEEARVIL</sequence>